<keyword evidence="2" id="KW-1185">Reference proteome</keyword>
<organism evidence="1 2">
    <name type="scientific">Cohnella abietis</name>
    <dbReference type="NCBI Taxonomy" id="2507935"/>
    <lineage>
        <taxon>Bacteria</taxon>
        <taxon>Bacillati</taxon>
        <taxon>Bacillota</taxon>
        <taxon>Bacilli</taxon>
        <taxon>Bacillales</taxon>
        <taxon>Paenibacillaceae</taxon>
        <taxon>Cohnella</taxon>
    </lineage>
</organism>
<dbReference type="EMBL" id="AP019400">
    <property type="protein sequence ID" value="BBI32469.1"/>
    <property type="molecule type" value="Genomic_DNA"/>
</dbReference>
<evidence type="ECO:0000313" key="1">
    <source>
        <dbReference type="EMBL" id="BBI32469.1"/>
    </source>
</evidence>
<proteinExistence type="predicted"/>
<dbReference type="RefSeq" id="WP_130607020.1">
    <property type="nucleotide sequence ID" value="NZ_AP019400.1"/>
</dbReference>
<sequence length="120" mass="13682">MTQPNITAVYKLEETGSQTMGFASMERYFLNQKDAVKAFISKIKEYRKSEDLASKKDLDGKKPIKITENPKSFGGHKVIKEAWASVWDSYTIPEEGTEWEIGSLRLQVLEIKLEVSHDPT</sequence>
<dbReference type="OrthoDB" id="9797674at2"/>
<gene>
    <name evidence="1" type="ORF">KCTCHS21_18680</name>
</gene>
<dbReference type="AlphaFoldDB" id="A0A3T1D366"/>
<reference evidence="1 2" key="1">
    <citation type="submission" date="2019-01" db="EMBL/GenBank/DDBJ databases">
        <title>Complete genome sequence of Cohnella hallensis HS21 isolated from Korean fir (Abies koreana) rhizospheric soil.</title>
        <authorList>
            <person name="Jiang L."/>
            <person name="Kang S.W."/>
            <person name="Kim S."/>
            <person name="Jung J."/>
            <person name="Kim C.Y."/>
            <person name="Kim D.H."/>
            <person name="Kim S.W."/>
            <person name="Lee J."/>
        </authorList>
    </citation>
    <scope>NUCLEOTIDE SEQUENCE [LARGE SCALE GENOMIC DNA]</scope>
    <source>
        <strain evidence="1 2">HS21</strain>
    </source>
</reference>
<protein>
    <submittedName>
        <fullName evidence="1">Uncharacterized protein</fullName>
    </submittedName>
</protein>
<dbReference type="KEGG" id="cohn:KCTCHS21_18680"/>
<accession>A0A3T1D366</accession>
<dbReference type="Proteomes" id="UP000289856">
    <property type="component" value="Chromosome"/>
</dbReference>
<evidence type="ECO:0000313" key="2">
    <source>
        <dbReference type="Proteomes" id="UP000289856"/>
    </source>
</evidence>
<name>A0A3T1D366_9BACL</name>